<dbReference type="Pfam" id="PF01925">
    <property type="entry name" value="TauE"/>
    <property type="match status" value="1"/>
</dbReference>
<evidence type="ECO:0000256" key="3">
    <source>
        <dbReference type="ARBA" id="ARBA00022692"/>
    </source>
</evidence>
<dbReference type="PANTHER" id="PTHR43483:SF3">
    <property type="entry name" value="MEMBRANE TRANSPORTER PROTEIN HI_0806-RELATED"/>
    <property type="match status" value="1"/>
</dbReference>
<feature type="transmembrane region" description="Helical" evidence="6">
    <location>
        <begin position="45"/>
        <end position="70"/>
    </location>
</feature>
<evidence type="ECO:0000256" key="2">
    <source>
        <dbReference type="ARBA" id="ARBA00009142"/>
    </source>
</evidence>
<keyword evidence="5 6" id="KW-0472">Membrane</keyword>
<evidence type="ECO:0000313" key="8">
    <source>
        <dbReference type="Proteomes" id="UP001269375"/>
    </source>
</evidence>
<feature type="transmembrane region" description="Helical" evidence="6">
    <location>
        <begin position="178"/>
        <end position="200"/>
    </location>
</feature>
<dbReference type="PANTHER" id="PTHR43483">
    <property type="entry name" value="MEMBRANE TRANSPORTER PROTEIN HI_0806-RELATED"/>
    <property type="match status" value="1"/>
</dbReference>
<reference evidence="7 8" key="1">
    <citation type="submission" date="2023-04" db="EMBL/GenBank/DDBJ databases">
        <title>A long-awaited taxogenomic arrangement of the family Halomonadaceae.</title>
        <authorList>
            <person name="De La Haba R."/>
            <person name="Chuvochina M."/>
            <person name="Wittouck S."/>
            <person name="Arahal D.R."/>
            <person name="Sanchez-Porro C."/>
            <person name="Hugenholtz P."/>
            <person name="Ventosa A."/>
        </authorList>
    </citation>
    <scope>NUCLEOTIDE SEQUENCE [LARGE SCALE GENOMIC DNA]</scope>
    <source>
        <strain evidence="7 8">DSM 22428</strain>
    </source>
</reference>
<sequence length="262" mass="27088">MSFIVFLGIGALAGFMAGLFGIGGGVIIVPLLALTFEALGFPSSVIVHMATGTSLATIAITSLSSANAHFKRESVRFDCLKLLLPGLVFGAMLGVVIGGQLSGAIMSMLLSIFFLLVATKLLFSPSIARGHEALPSRPGMLGAGGVIGALSALFGVGGGTLSVPFLEWRGVPMRSAVGTSSACGVPIAIIGALTAIVVGWSHAGLPPWATGYVYWPAFIGIVLMSAWTARFGARAAHFLPERWLKRAFAALLIVMALKFLIS</sequence>
<dbReference type="RefSeq" id="WP_251593946.1">
    <property type="nucleotide sequence ID" value="NZ_JAMLJI010000003.1"/>
</dbReference>
<gene>
    <name evidence="7" type="ORF">QC825_09855</name>
</gene>
<comment type="similarity">
    <text evidence="2 6">Belongs to the 4-toluene sulfonate uptake permease (TSUP) (TC 2.A.102) family.</text>
</comment>
<keyword evidence="3 6" id="KW-0812">Transmembrane</keyword>
<name>A0ABU1GWE9_9GAMM</name>
<evidence type="ECO:0000256" key="1">
    <source>
        <dbReference type="ARBA" id="ARBA00004141"/>
    </source>
</evidence>
<keyword evidence="8" id="KW-1185">Reference proteome</keyword>
<evidence type="ECO:0000313" key="7">
    <source>
        <dbReference type="EMBL" id="MDR5896375.1"/>
    </source>
</evidence>
<keyword evidence="6" id="KW-1003">Cell membrane</keyword>
<evidence type="ECO:0000256" key="4">
    <source>
        <dbReference type="ARBA" id="ARBA00022989"/>
    </source>
</evidence>
<organism evidence="7 8">
    <name type="scientific">Larsenimonas suaedae</name>
    <dbReference type="NCBI Taxonomy" id="1851019"/>
    <lineage>
        <taxon>Bacteria</taxon>
        <taxon>Pseudomonadati</taxon>
        <taxon>Pseudomonadota</taxon>
        <taxon>Gammaproteobacteria</taxon>
        <taxon>Oceanospirillales</taxon>
        <taxon>Halomonadaceae</taxon>
        <taxon>Larsenimonas</taxon>
    </lineage>
</organism>
<evidence type="ECO:0000256" key="6">
    <source>
        <dbReference type="RuleBase" id="RU363041"/>
    </source>
</evidence>
<keyword evidence="4 6" id="KW-1133">Transmembrane helix</keyword>
<dbReference type="Proteomes" id="UP001269375">
    <property type="component" value="Unassembled WGS sequence"/>
</dbReference>
<comment type="subcellular location">
    <subcellularLocation>
        <location evidence="6">Cell membrane</location>
        <topology evidence="6">Multi-pass membrane protein</topology>
    </subcellularLocation>
    <subcellularLocation>
        <location evidence="1">Membrane</location>
        <topology evidence="1">Multi-pass membrane protein</topology>
    </subcellularLocation>
</comment>
<feature type="transmembrane region" description="Helical" evidence="6">
    <location>
        <begin position="108"/>
        <end position="128"/>
    </location>
</feature>
<evidence type="ECO:0000256" key="5">
    <source>
        <dbReference type="ARBA" id="ARBA00023136"/>
    </source>
</evidence>
<feature type="transmembrane region" description="Helical" evidence="6">
    <location>
        <begin position="243"/>
        <end position="261"/>
    </location>
</feature>
<proteinExistence type="inferred from homology"/>
<dbReference type="InterPro" id="IPR002781">
    <property type="entry name" value="TM_pro_TauE-like"/>
</dbReference>
<feature type="transmembrane region" description="Helical" evidence="6">
    <location>
        <begin position="140"/>
        <end position="166"/>
    </location>
</feature>
<feature type="transmembrane region" description="Helical" evidence="6">
    <location>
        <begin position="6"/>
        <end position="33"/>
    </location>
</feature>
<comment type="caution">
    <text evidence="7">The sequence shown here is derived from an EMBL/GenBank/DDBJ whole genome shotgun (WGS) entry which is preliminary data.</text>
</comment>
<accession>A0ABU1GWE9</accession>
<protein>
    <recommendedName>
        <fullName evidence="6">Probable membrane transporter protein</fullName>
    </recommendedName>
</protein>
<feature type="transmembrane region" description="Helical" evidence="6">
    <location>
        <begin position="212"/>
        <end position="231"/>
    </location>
</feature>
<feature type="transmembrane region" description="Helical" evidence="6">
    <location>
        <begin position="82"/>
        <end position="101"/>
    </location>
</feature>
<dbReference type="EMBL" id="JARWAO010000005">
    <property type="protein sequence ID" value="MDR5896375.1"/>
    <property type="molecule type" value="Genomic_DNA"/>
</dbReference>